<protein>
    <submittedName>
        <fullName evidence="2">SH3 domain-containing protein</fullName>
    </submittedName>
</protein>
<name>A0ABU4L1Y3_9ACTN</name>
<dbReference type="EMBL" id="JARAVY010000004">
    <property type="protein sequence ID" value="MDX2909742.1"/>
    <property type="molecule type" value="Genomic_DNA"/>
</dbReference>
<organism evidence="2 3">
    <name type="scientific">Streptomyces griseiscabiei</name>
    <dbReference type="NCBI Taxonomy" id="2993540"/>
    <lineage>
        <taxon>Bacteria</taxon>
        <taxon>Bacillati</taxon>
        <taxon>Actinomycetota</taxon>
        <taxon>Actinomycetes</taxon>
        <taxon>Kitasatosporales</taxon>
        <taxon>Streptomycetaceae</taxon>
        <taxon>Streptomyces</taxon>
    </lineage>
</organism>
<feature type="signal peptide" evidence="1">
    <location>
        <begin position="1"/>
        <end position="30"/>
    </location>
</feature>
<gene>
    <name evidence="2" type="ORF">PV517_13655</name>
</gene>
<keyword evidence="3" id="KW-1185">Reference proteome</keyword>
<evidence type="ECO:0000313" key="2">
    <source>
        <dbReference type="EMBL" id="MDX2909742.1"/>
    </source>
</evidence>
<reference evidence="2 3" key="1">
    <citation type="journal article" date="2023" name="Microb. Genom.">
        <title>Mesoterricola silvestris gen. nov., sp. nov., Mesoterricola sediminis sp. nov., Geothrix oryzae sp. nov., Geothrix edaphica sp. nov., Geothrix rubra sp. nov., and Geothrix limicola sp. nov., six novel members of Acidobacteriota isolated from soils.</title>
        <authorList>
            <person name="Weisberg A.J."/>
            <person name="Pearce E."/>
            <person name="Kramer C.G."/>
            <person name="Chang J.H."/>
            <person name="Clarke C.R."/>
        </authorList>
    </citation>
    <scope>NUCLEOTIDE SEQUENCE [LARGE SCALE GENOMIC DNA]</scope>
    <source>
        <strain evidence="2 3">NRRL_B-2795</strain>
    </source>
</reference>
<dbReference type="Proteomes" id="UP001271723">
    <property type="component" value="Unassembled WGS sequence"/>
</dbReference>
<sequence>MTLRLGSKLARYALVSAAVTVVAVPVTVLATAGPAASAAYCGRTVSDMDNRSWPRQTAGVSANQRSGSSADCGVTGYADNRNVLDYHCWTAGDGGSWTYLRNDSDGTSGWVKDTLLPDGGSRIWCGF</sequence>
<keyword evidence="1" id="KW-0732">Signal</keyword>
<evidence type="ECO:0000313" key="3">
    <source>
        <dbReference type="Proteomes" id="UP001271723"/>
    </source>
</evidence>
<comment type="caution">
    <text evidence="2">The sequence shown here is derived from an EMBL/GenBank/DDBJ whole genome shotgun (WGS) entry which is preliminary data.</text>
</comment>
<feature type="chain" id="PRO_5045372088" evidence="1">
    <location>
        <begin position="31"/>
        <end position="127"/>
    </location>
</feature>
<evidence type="ECO:0000256" key="1">
    <source>
        <dbReference type="SAM" id="SignalP"/>
    </source>
</evidence>
<dbReference type="RefSeq" id="WP_267299629.1">
    <property type="nucleotide sequence ID" value="NZ_JAGJBZ010000002.1"/>
</dbReference>
<accession>A0ABU4L1Y3</accession>
<proteinExistence type="predicted"/>